<dbReference type="InterPro" id="IPR010982">
    <property type="entry name" value="Lambda_DNA-bd_dom_sf"/>
</dbReference>
<dbReference type="SUPFAM" id="SSF47413">
    <property type="entry name" value="lambda repressor-like DNA-binding domains"/>
    <property type="match status" value="1"/>
</dbReference>
<reference evidence="2 3" key="1">
    <citation type="submission" date="2023-06" db="EMBL/GenBank/DDBJ databases">
        <title>Identification and characterization of antibiotic-resistant Gram-negative bacteria.</title>
        <authorList>
            <person name="Cho G.-S."/>
            <person name="Lee J."/>
            <person name="Tai E."/>
            <person name="Jeong S."/>
            <person name="Kim I."/>
            <person name="Kim B.-E."/>
            <person name="Jeong M.-I."/>
            <person name="Oh K.-K."/>
            <person name="Franz C.M.A.P."/>
        </authorList>
    </citation>
    <scope>NUCLEOTIDE SEQUENCE [LARGE SCALE GENOMIC DNA]</scope>
    <source>
        <strain evidence="2 3">V106_12</strain>
    </source>
</reference>
<dbReference type="SMART" id="SM00530">
    <property type="entry name" value="HTH_XRE"/>
    <property type="match status" value="1"/>
</dbReference>
<evidence type="ECO:0000313" key="3">
    <source>
        <dbReference type="Proteomes" id="UP001223214"/>
    </source>
</evidence>
<feature type="domain" description="HTH cro/C1-type" evidence="1">
    <location>
        <begin position="33"/>
        <end position="73"/>
    </location>
</feature>
<keyword evidence="3" id="KW-1185">Reference proteome</keyword>
<dbReference type="InterPro" id="IPR001387">
    <property type="entry name" value="Cro/C1-type_HTH"/>
</dbReference>
<proteinExistence type="predicted"/>
<sequence>MTRSEEINSEVDRTNSFQSRLAEAMQGESNSSFARKCGITETTIRKYLSGKARPRSATLQKIALATGRKASWLLGEDDTKVRDSGTGNKDEGMLRDTELLLNLFKFLPIEKRSQLLKQLLEEVKLCVENVERYNN</sequence>
<organism evidence="2 3">
    <name type="scientific">Lelliottia wanjuensis</name>
    <dbReference type="NCBI Taxonomy" id="3050585"/>
    <lineage>
        <taxon>Bacteria</taxon>
        <taxon>Pseudomonadati</taxon>
        <taxon>Pseudomonadota</taxon>
        <taxon>Gammaproteobacteria</taxon>
        <taxon>Enterobacterales</taxon>
        <taxon>Enterobacteriaceae</taxon>
        <taxon>Lelliottia</taxon>
    </lineage>
</organism>
<dbReference type="GO" id="GO:0003677">
    <property type="term" value="F:DNA binding"/>
    <property type="evidence" value="ECO:0007669"/>
    <property type="project" value="InterPro"/>
</dbReference>
<dbReference type="Proteomes" id="UP001223214">
    <property type="component" value="Unassembled WGS sequence"/>
</dbReference>
<evidence type="ECO:0000313" key="2">
    <source>
        <dbReference type="EMBL" id="MDK9361921.1"/>
    </source>
</evidence>
<dbReference type="AlphaFoldDB" id="A0AAP4CYL7"/>
<dbReference type="PROSITE" id="PS50943">
    <property type="entry name" value="HTH_CROC1"/>
    <property type="match status" value="1"/>
</dbReference>
<dbReference type="Gene3D" id="1.10.260.40">
    <property type="entry name" value="lambda repressor-like DNA-binding domains"/>
    <property type="match status" value="1"/>
</dbReference>
<gene>
    <name evidence="2" type="ORF">QQF32_01715</name>
</gene>
<comment type="caution">
    <text evidence="2">The sequence shown here is derived from an EMBL/GenBank/DDBJ whole genome shotgun (WGS) entry which is preliminary data.</text>
</comment>
<evidence type="ECO:0000259" key="1">
    <source>
        <dbReference type="PROSITE" id="PS50943"/>
    </source>
</evidence>
<dbReference type="CDD" id="cd00093">
    <property type="entry name" value="HTH_XRE"/>
    <property type="match status" value="1"/>
</dbReference>
<dbReference type="EMBL" id="JASSOM010000003">
    <property type="protein sequence ID" value="MDK9361921.1"/>
    <property type="molecule type" value="Genomic_DNA"/>
</dbReference>
<dbReference type="Pfam" id="PF01381">
    <property type="entry name" value="HTH_3"/>
    <property type="match status" value="1"/>
</dbReference>
<dbReference type="RefSeq" id="WP_285149673.1">
    <property type="nucleotide sequence ID" value="NZ_JASSOM010000003.1"/>
</dbReference>
<name>A0AAP4CYL7_9ENTR</name>
<protein>
    <submittedName>
        <fullName evidence="2">Helix-turn-helix transcriptional regulator</fullName>
    </submittedName>
</protein>
<accession>A0AAP4CYL7</accession>